<sequence length="257" mass="29235">MRFLIWSACCLLFFPSWAEEHKRELQRENIIEVIGDGVITPSPDRMKVSLTLKEESRHISKAKMLIEQQSKQIKQIAAALEITADSLQWQQVNIRPVYKEDAVQVQALEVPYTLSQGKDAQVFLSANAGSKNSEFEKFELSRQLDIDFSERALYQQFLQRVLSLGIKHILPAPVSPDEYQEYYQQALDKAVINAKAKAGQLARQTGTKLGSLFSLKEVTLTDSTCEQGRNLSKEMAAFDHYGQEIRARVIISFRIIP</sequence>
<reference evidence="1 2" key="1">
    <citation type="journal article" date="2022" name="Mar. Drugs">
        <title>Bioassay-Guided Fractionation Leads to the Detection of Cholic Acid Generated by the Rare Thalassomonas sp.</title>
        <authorList>
            <person name="Pheiffer F."/>
            <person name="Schneider Y.K."/>
            <person name="Hansen E.H."/>
            <person name="Andersen J.H."/>
            <person name="Isaksson J."/>
            <person name="Busche T."/>
            <person name="R C."/>
            <person name="Kalinowski J."/>
            <person name="Zyl L.V."/>
            <person name="Trindade M."/>
        </authorList>
    </citation>
    <scope>NUCLEOTIDE SEQUENCE [LARGE SCALE GENOMIC DNA]</scope>
    <source>
        <strain evidence="1 2">A5K-61T</strain>
    </source>
</reference>
<organism evidence="1 2">
    <name type="scientific">Thalassomonas haliotis</name>
    <dbReference type="NCBI Taxonomy" id="485448"/>
    <lineage>
        <taxon>Bacteria</taxon>
        <taxon>Pseudomonadati</taxon>
        <taxon>Pseudomonadota</taxon>
        <taxon>Gammaproteobacteria</taxon>
        <taxon>Alteromonadales</taxon>
        <taxon>Colwelliaceae</taxon>
        <taxon>Thalassomonas</taxon>
    </lineage>
</organism>
<dbReference type="EMBL" id="CP059693">
    <property type="protein sequence ID" value="WDE09787.1"/>
    <property type="molecule type" value="Genomic_DNA"/>
</dbReference>
<proteinExistence type="predicted"/>
<dbReference type="Pfam" id="PF04402">
    <property type="entry name" value="SIMPL"/>
    <property type="match status" value="1"/>
</dbReference>
<keyword evidence="2" id="KW-1185">Reference proteome</keyword>
<gene>
    <name evidence="1" type="ORF">H3N35_15840</name>
</gene>
<dbReference type="PANTHER" id="PTHR34387">
    <property type="entry name" value="SLR1258 PROTEIN"/>
    <property type="match status" value="1"/>
</dbReference>
<evidence type="ECO:0000313" key="1">
    <source>
        <dbReference type="EMBL" id="WDE09787.1"/>
    </source>
</evidence>
<dbReference type="RefSeq" id="WP_274049780.1">
    <property type="nucleotide sequence ID" value="NZ_CP059693.1"/>
</dbReference>
<dbReference type="PANTHER" id="PTHR34387:SF1">
    <property type="entry name" value="PERIPLASMIC IMMUNOGENIC PROTEIN"/>
    <property type="match status" value="1"/>
</dbReference>
<dbReference type="InterPro" id="IPR007497">
    <property type="entry name" value="SIMPL/DUF541"/>
</dbReference>
<protein>
    <submittedName>
        <fullName evidence="1">SIMPL domain-containing protein</fullName>
    </submittedName>
</protein>
<dbReference type="InterPro" id="IPR052022">
    <property type="entry name" value="26kDa_periplasmic_antigen"/>
</dbReference>
<name>A0ABY7V8X1_9GAMM</name>
<dbReference type="Gene3D" id="3.30.70.2970">
    <property type="entry name" value="Protein of unknown function (DUF541), domain 2"/>
    <property type="match status" value="1"/>
</dbReference>
<accession>A0ABY7V8X1</accession>
<dbReference type="Proteomes" id="UP001215231">
    <property type="component" value="Chromosome"/>
</dbReference>
<dbReference type="Gene3D" id="3.30.110.170">
    <property type="entry name" value="Protein of unknown function (DUF541), domain 1"/>
    <property type="match status" value="1"/>
</dbReference>
<evidence type="ECO:0000313" key="2">
    <source>
        <dbReference type="Proteomes" id="UP001215231"/>
    </source>
</evidence>